<evidence type="ECO:0000313" key="3">
    <source>
        <dbReference type="Proteomes" id="UP000830454"/>
    </source>
</evidence>
<evidence type="ECO:0000313" key="2">
    <source>
        <dbReference type="EMBL" id="UOX32997.1"/>
    </source>
</evidence>
<organism evidence="2 3">
    <name type="scientific">Flavobacterium sediminilitoris</name>
    <dbReference type="NCBI Taxonomy" id="2024526"/>
    <lineage>
        <taxon>Bacteria</taxon>
        <taxon>Pseudomonadati</taxon>
        <taxon>Bacteroidota</taxon>
        <taxon>Flavobacteriia</taxon>
        <taxon>Flavobacteriales</taxon>
        <taxon>Flavobacteriaceae</taxon>
        <taxon>Flavobacterium</taxon>
    </lineage>
</organism>
<dbReference type="SUPFAM" id="SSF52096">
    <property type="entry name" value="ClpP/crotonase"/>
    <property type="match status" value="1"/>
</dbReference>
<feature type="domain" description="Tail specific protease" evidence="1">
    <location>
        <begin position="244"/>
        <end position="427"/>
    </location>
</feature>
<reference evidence="2" key="2">
    <citation type="submission" date="2022-04" db="EMBL/GenBank/DDBJ databases">
        <title>Complete Genome Sequence of Flavobacterium sediminilitoris YSM-43, Isolated from a Tidal Sediment.</title>
        <authorList>
            <person name="Lee P.A."/>
        </authorList>
    </citation>
    <scope>NUCLEOTIDE SEQUENCE</scope>
    <source>
        <strain evidence="2">YSM-43</strain>
    </source>
</reference>
<evidence type="ECO:0000259" key="1">
    <source>
        <dbReference type="Pfam" id="PF03572"/>
    </source>
</evidence>
<name>A0ABY4HJI3_9FLAO</name>
<protein>
    <submittedName>
        <fullName evidence="2">S41 family peptidase</fullName>
    </submittedName>
</protein>
<reference evidence="2" key="1">
    <citation type="submission" date="2021-12" db="EMBL/GenBank/DDBJ databases">
        <authorList>
            <person name="Cha I.-T."/>
            <person name="Lee K.-E."/>
            <person name="Park S.-J."/>
        </authorList>
    </citation>
    <scope>NUCLEOTIDE SEQUENCE</scope>
    <source>
        <strain evidence="2">YSM-43</strain>
    </source>
</reference>
<dbReference type="Proteomes" id="UP000830454">
    <property type="component" value="Chromosome"/>
</dbReference>
<dbReference type="Gene3D" id="3.90.226.10">
    <property type="entry name" value="2-enoyl-CoA Hydratase, Chain A, domain 1"/>
    <property type="match status" value="1"/>
</dbReference>
<keyword evidence="3" id="KW-1185">Reference proteome</keyword>
<gene>
    <name evidence="2" type="ORF">LXD69_13235</name>
</gene>
<dbReference type="InterPro" id="IPR005151">
    <property type="entry name" value="Tail-specific_protease"/>
</dbReference>
<sequence length="493" mass="57281">MKKTILYLLISVNYFNFSFSQEKKATKDLKKDLEIIRDITLQLSTKLTKEDKINLNNFFEVKASELKKDSLTIIDFFNFIFDSKINSKFDEHAAFNIPEDVMMPFLKNNTVFPIPIKVINKKLIVNSKKTSIPYGSIIESINDVNISDLYKKLMREGEHETYDYKMFESQFSLVYLLRIGNPNQFKITYRKSLNDSQILKTTIDGIKIEDYLNVMNNERIYPLHRKELRNQINTNYFTDSNTYYLQFNSFNWIESETENSYLEFNKLLDSTFNDIKHKKTENLIIDLRFNSGGNIEIPALLYSYIAKSPFIDNVIGKINHFNFPHTEHIIAASEVVIDENNTLPGFIEYIKQGAEKIGDQYIIKYIDNKTINPKENAFKGNVYLLIGGNTISASAYFSSQFKLNQRGEIIGEQIGGSHHEITAGYSLEYKLPTSNLTMTIPILVLSLSDEVYKKVPEKKITPNVTLSEKTRYNYFIKEEDPEIMETLKIINKK</sequence>
<accession>A0ABY4HJI3</accession>
<dbReference type="Pfam" id="PF03572">
    <property type="entry name" value="Peptidase_S41"/>
    <property type="match status" value="1"/>
</dbReference>
<proteinExistence type="predicted"/>
<dbReference type="RefSeq" id="WP_246915756.1">
    <property type="nucleotide sequence ID" value="NZ_CP090145.1"/>
</dbReference>
<dbReference type="EMBL" id="CP090145">
    <property type="protein sequence ID" value="UOX32997.1"/>
    <property type="molecule type" value="Genomic_DNA"/>
</dbReference>
<dbReference type="InterPro" id="IPR029045">
    <property type="entry name" value="ClpP/crotonase-like_dom_sf"/>
</dbReference>